<dbReference type="Proteomes" id="UP000822476">
    <property type="component" value="Unassembled WGS sequence"/>
</dbReference>
<name>A0A8S9YHD4_9TREM</name>
<evidence type="ECO:0000313" key="2">
    <source>
        <dbReference type="Proteomes" id="UP000822476"/>
    </source>
</evidence>
<dbReference type="EMBL" id="JTDE01005486">
    <property type="protein sequence ID" value="KAF7249203.1"/>
    <property type="molecule type" value="Genomic_DNA"/>
</dbReference>
<dbReference type="AlphaFoldDB" id="A0A8S9YHD4"/>
<keyword evidence="2" id="KW-1185">Reference proteome</keyword>
<organism evidence="1 2">
    <name type="scientific">Paragonimus skrjabini miyazakii</name>
    <dbReference type="NCBI Taxonomy" id="59628"/>
    <lineage>
        <taxon>Eukaryota</taxon>
        <taxon>Metazoa</taxon>
        <taxon>Spiralia</taxon>
        <taxon>Lophotrochozoa</taxon>
        <taxon>Platyhelminthes</taxon>
        <taxon>Trematoda</taxon>
        <taxon>Digenea</taxon>
        <taxon>Plagiorchiida</taxon>
        <taxon>Troglotremata</taxon>
        <taxon>Troglotrematidae</taxon>
        <taxon>Paragonimus</taxon>
    </lineage>
</organism>
<gene>
    <name evidence="1" type="ORF">EG68_08586</name>
</gene>
<evidence type="ECO:0000313" key="1">
    <source>
        <dbReference type="EMBL" id="KAF7249203.1"/>
    </source>
</evidence>
<sequence>MTLCLRGIAAERDNPAASSDTANDNIPVARSADRGTKMVGASVVDFEVNVANEDAGKDGNILAMELRGDIFLILD</sequence>
<accession>A0A8S9YHD4</accession>
<reference evidence="1" key="1">
    <citation type="submission" date="2019-07" db="EMBL/GenBank/DDBJ databases">
        <title>Annotation for the trematode Paragonimus miyazaki's.</title>
        <authorList>
            <person name="Choi Y.-J."/>
        </authorList>
    </citation>
    <scope>NUCLEOTIDE SEQUENCE</scope>
    <source>
        <strain evidence="1">Japan</strain>
    </source>
</reference>
<comment type="caution">
    <text evidence="1">The sequence shown here is derived from an EMBL/GenBank/DDBJ whole genome shotgun (WGS) entry which is preliminary data.</text>
</comment>
<proteinExistence type="predicted"/>
<protein>
    <submittedName>
        <fullName evidence="1">Uncharacterized protein</fullName>
    </submittedName>
</protein>